<evidence type="ECO:0000313" key="2">
    <source>
        <dbReference type="Proteomes" id="UP001202831"/>
    </source>
</evidence>
<dbReference type="InterPro" id="IPR036412">
    <property type="entry name" value="HAD-like_sf"/>
</dbReference>
<evidence type="ECO:0000313" key="1">
    <source>
        <dbReference type="EMBL" id="MCL2914157.1"/>
    </source>
</evidence>
<dbReference type="InterPro" id="IPR023214">
    <property type="entry name" value="HAD_sf"/>
</dbReference>
<dbReference type="EMBL" id="JAKIKT010000003">
    <property type="protein sequence ID" value="MCL2914157.1"/>
    <property type="molecule type" value="Genomic_DNA"/>
</dbReference>
<keyword evidence="2" id="KW-1185">Reference proteome</keyword>
<gene>
    <name evidence="1" type="ORF">L2725_10305</name>
</gene>
<comment type="caution">
    <text evidence="1">The sequence shown here is derived from an EMBL/GenBank/DDBJ whole genome shotgun (WGS) entry which is preliminary data.</text>
</comment>
<accession>A0ABT0N6S3</accession>
<name>A0ABT0N6S3_9GAMM</name>
<proteinExistence type="predicted"/>
<sequence>MKFEKQSYLSEIHAIVKNEAISIVSFDFFDTLVGRTHKDPKEVFLTLSQSLRTKGIIQQNVSNDEFLKYRVEAESEARKREVNKNGEVNIYDIYKYFDLELLGLPNNPNITNSIINEELIQEKKTIFKYEPAWNIVKLAKSLGKRVIVVSDIYLPKDFLKAIIDDEDLIDEVYVSCNYGCGKYSSLFSKILEIEQVKPWQIAHFGDNYHSDVIKSSEIGIHSYLIPNGSSEFWDSVNLEYPPSRIKEGVYEDLGLTSIRAKSYQLLKIEDVNNYSGYGSGILGPIYSSFISWMNHLVLDSNVKAKLFLMREGQFLKQLDDIRSESVQTTVKSEELYISRKTSRLAAISEFTFSEFCDYIKGRKSISVFQLVNSFNLIERDYGAIENILNKKIDEENKQFIYDELLQNGIVNKITETCNTVRYGLKNHIENKLHDIDLTSDLNIALVDVGWNGSIQKSLNKLKKLLGWKVNFIGIYLATTPNIRSENNGESYGYIYQSGMPEDSFWAFIRSVEILEQSCGATIGTTIGYHADGTPILHNKYISSSQKTQMLEIQKGIKVFYQLMLHQGMDSQCTNEYWRTQIRNIAYRAMVTPTLHEATLFSEWKHDENMLEDSDEYIINKSLTDLSSYFSYYEYDSMSMEDVYWKSGFKVLAGINDSELNYINYGKAKCYLIKKGKQVGYQDLDIRKNSNGLSLIVISGIHSCDSIKIVFGGGVHSALPHKIIDNQGNNIFYKTQKNSMGFIEITVIDIDKNADKIFIGCELNGSSIASTTLHKKRRNLFRSAIGRISNRGRWRLIVDTVIEKKAEQNDSKNTIEIDGWFFQSSNYGTPDIYILDNKTSQIYAPEKKIREDVSRAYGEDEMKFSGYHFIIPKDSTTTDLSHLKFVFEHSGEMISKSIRKDVL</sequence>
<dbReference type="RefSeq" id="WP_249248883.1">
    <property type="nucleotide sequence ID" value="NZ_JAKIKT010000003.1"/>
</dbReference>
<organism evidence="1 2">
    <name type="scientific">Shewanella corallii</name>
    <dbReference type="NCBI Taxonomy" id="560080"/>
    <lineage>
        <taxon>Bacteria</taxon>
        <taxon>Pseudomonadati</taxon>
        <taxon>Pseudomonadota</taxon>
        <taxon>Gammaproteobacteria</taxon>
        <taxon>Alteromonadales</taxon>
        <taxon>Shewanellaceae</taxon>
        <taxon>Shewanella</taxon>
    </lineage>
</organism>
<dbReference type="Gene3D" id="3.40.50.1000">
    <property type="entry name" value="HAD superfamily/HAD-like"/>
    <property type="match status" value="1"/>
</dbReference>
<reference evidence="1 2" key="1">
    <citation type="submission" date="2022-01" db="EMBL/GenBank/DDBJ databases">
        <title>Whole genome-based taxonomy of the Shewanellaceae.</title>
        <authorList>
            <person name="Martin-Rodriguez A.J."/>
        </authorList>
    </citation>
    <scope>NUCLEOTIDE SEQUENCE [LARGE SCALE GENOMIC DNA]</scope>
    <source>
        <strain evidence="1 2">DSM 21332</strain>
    </source>
</reference>
<dbReference type="Gene3D" id="1.10.150.400">
    <property type="match status" value="1"/>
</dbReference>
<dbReference type="Proteomes" id="UP001202831">
    <property type="component" value="Unassembled WGS sequence"/>
</dbReference>
<protein>
    <submittedName>
        <fullName evidence="1">Uncharacterized protein</fullName>
    </submittedName>
</protein>
<dbReference type="SUPFAM" id="SSF56784">
    <property type="entry name" value="HAD-like"/>
    <property type="match status" value="1"/>
</dbReference>